<dbReference type="InParanoid" id="A0A667ZIT4"/>
<dbReference type="SUPFAM" id="SSF56436">
    <property type="entry name" value="C-type lectin-like"/>
    <property type="match status" value="1"/>
</dbReference>
<evidence type="ECO:0000256" key="10">
    <source>
        <dbReference type="SAM" id="MobiDB-lite"/>
    </source>
</evidence>
<dbReference type="InterPro" id="IPR000538">
    <property type="entry name" value="Link_dom"/>
</dbReference>
<keyword evidence="3" id="KW-0732">Signal</keyword>
<dbReference type="InterPro" id="IPR043210">
    <property type="entry name" value="CD44_antigen-like"/>
</dbReference>
<keyword evidence="8" id="KW-0325">Glycoprotein</keyword>
<dbReference type="PANTHER" id="PTHR10225">
    <property type="entry name" value="HYALURONAN RECEPTOR"/>
    <property type="match status" value="1"/>
</dbReference>
<feature type="transmembrane region" description="Helical" evidence="11">
    <location>
        <begin position="223"/>
        <end position="247"/>
    </location>
</feature>
<reference evidence="13" key="3">
    <citation type="submission" date="2025-09" db="UniProtKB">
        <authorList>
            <consortium name="Ensembl"/>
        </authorList>
    </citation>
    <scope>IDENTIFICATION</scope>
</reference>
<dbReference type="Ensembl" id="ENSMMDT00005041459.1">
    <property type="protein sequence ID" value="ENSMMDP00005040627.1"/>
    <property type="gene ID" value="ENSMMDG00005018800.1"/>
</dbReference>
<feature type="domain" description="Link" evidence="12">
    <location>
        <begin position="50"/>
        <end position="141"/>
    </location>
</feature>
<dbReference type="FunCoup" id="A0A667ZIT4">
    <property type="interactions" value="515"/>
</dbReference>
<dbReference type="Pfam" id="PF00193">
    <property type="entry name" value="Xlink"/>
    <property type="match status" value="1"/>
</dbReference>
<evidence type="ECO:0000313" key="13">
    <source>
        <dbReference type="Ensembl" id="ENSMMDP00005040627.1"/>
    </source>
</evidence>
<evidence type="ECO:0000259" key="12">
    <source>
        <dbReference type="PROSITE" id="PS50963"/>
    </source>
</evidence>
<evidence type="ECO:0000256" key="4">
    <source>
        <dbReference type="ARBA" id="ARBA00022989"/>
    </source>
</evidence>
<comment type="caution">
    <text evidence="9">Lacks conserved residue(s) required for the propagation of feature annotation.</text>
</comment>
<protein>
    <submittedName>
        <fullName evidence="13">Lymphatic vessel endothelial hyaluronic receptor 1a</fullName>
    </submittedName>
</protein>
<evidence type="ECO:0000256" key="9">
    <source>
        <dbReference type="PROSITE-ProRule" id="PRU00323"/>
    </source>
</evidence>
<dbReference type="PROSITE" id="PS50963">
    <property type="entry name" value="LINK_2"/>
    <property type="match status" value="1"/>
</dbReference>
<reference evidence="13" key="1">
    <citation type="submission" date="2019-06" db="EMBL/GenBank/DDBJ databases">
        <authorList>
            <consortium name="Wellcome Sanger Institute Data Sharing"/>
        </authorList>
    </citation>
    <scope>NUCLEOTIDE SEQUENCE [LARGE SCALE GENOMIC DNA]</scope>
</reference>
<accession>A0A667ZIT4</accession>
<evidence type="ECO:0000256" key="11">
    <source>
        <dbReference type="SAM" id="Phobius"/>
    </source>
</evidence>
<dbReference type="GO" id="GO:0005886">
    <property type="term" value="C:plasma membrane"/>
    <property type="evidence" value="ECO:0007669"/>
    <property type="project" value="TreeGrafter"/>
</dbReference>
<dbReference type="SMART" id="SM00445">
    <property type="entry name" value="LINK"/>
    <property type="match status" value="1"/>
</dbReference>
<keyword evidence="4 11" id="KW-1133">Transmembrane helix</keyword>
<proteinExistence type="predicted"/>
<evidence type="ECO:0000256" key="1">
    <source>
        <dbReference type="ARBA" id="ARBA00004167"/>
    </source>
</evidence>
<dbReference type="AlphaFoldDB" id="A0A667ZIT4"/>
<dbReference type="PANTHER" id="PTHR10225:SF2">
    <property type="entry name" value="LYMPHATIC VESSEL ENDOTHELIAL HYALURONIC ACID RECEPTOR 1"/>
    <property type="match status" value="1"/>
</dbReference>
<evidence type="ECO:0000256" key="8">
    <source>
        <dbReference type="ARBA" id="ARBA00023180"/>
    </source>
</evidence>
<dbReference type="Gene3D" id="3.10.100.10">
    <property type="entry name" value="Mannose-Binding Protein A, subunit A"/>
    <property type="match status" value="1"/>
</dbReference>
<keyword evidence="7" id="KW-0675">Receptor</keyword>
<dbReference type="Proteomes" id="UP000472263">
    <property type="component" value="Chromosome 3"/>
</dbReference>
<dbReference type="InterPro" id="IPR016186">
    <property type="entry name" value="C-type_lectin-like/link_sf"/>
</dbReference>
<dbReference type="GO" id="GO:0007155">
    <property type="term" value="P:cell adhesion"/>
    <property type="evidence" value="ECO:0007669"/>
    <property type="project" value="InterPro"/>
</dbReference>
<dbReference type="GO" id="GO:0005540">
    <property type="term" value="F:hyaluronic acid binding"/>
    <property type="evidence" value="ECO:0007669"/>
    <property type="project" value="InterPro"/>
</dbReference>
<keyword evidence="5 11" id="KW-0472">Membrane</keyword>
<evidence type="ECO:0000256" key="6">
    <source>
        <dbReference type="ARBA" id="ARBA00023157"/>
    </source>
</evidence>
<dbReference type="GO" id="GO:0004888">
    <property type="term" value="F:transmembrane signaling receptor activity"/>
    <property type="evidence" value="ECO:0007669"/>
    <property type="project" value="TreeGrafter"/>
</dbReference>
<name>A0A667ZIT4_9TELE</name>
<evidence type="ECO:0000256" key="2">
    <source>
        <dbReference type="ARBA" id="ARBA00022692"/>
    </source>
</evidence>
<gene>
    <name evidence="13" type="primary">lyve1a</name>
</gene>
<dbReference type="PROSITE" id="PS01241">
    <property type="entry name" value="LINK_1"/>
    <property type="match status" value="1"/>
</dbReference>
<keyword evidence="6 9" id="KW-1015">Disulfide bond</keyword>
<feature type="region of interest" description="Disordered" evidence="10">
    <location>
        <begin position="272"/>
        <end position="292"/>
    </location>
</feature>
<keyword evidence="2 11" id="KW-0812">Transmembrane</keyword>
<dbReference type="GeneTree" id="ENSGT00530000063822"/>
<feature type="compositionally biased region" description="Acidic residues" evidence="10">
    <location>
        <begin position="279"/>
        <end position="292"/>
    </location>
</feature>
<comment type="subcellular location">
    <subcellularLocation>
        <location evidence="1">Membrane</location>
        <topology evidence="1">Single-pass membrane protein</topology>
    </subcellularLocation>
</comment>
<organism evidence="13 14">
    <name type="scientific">Myripristis murdjan</name>
    <name type="common">pinecone soldierfish</name>
    <dbReference type="NCBI Taxonomy" id="586833"/>
    <lineage>
        <taxon>Eukaryota</taxon>
        <taxon>Metazoa</taxon>
        <taxon>Chordata</taxon>
        <taxon>Craniata</taxon>
        <taxon>Vertebrata</taxon>
        <taxon>Euteleostomi</taxon>
        <taxon>Actinopterygii</taxon>
        <taxon>Neopterygii</taxon>
        <taxon>Teleostei</taxon>
        <taxon>Neoteleostei</taxon>
        <taxon>Acanthomorphata</taxon>
        <taxon>Holocentriformes</taxon>
        <taxon>Holocentridae</taxon>
        <taxon>Myripristis</taxon>
    </lineage>
</organism>
<evidence type="ECO:0000256" key="5">
    <source>
        <dbReference type="ARBA" id="ARBA00023136"/>
    </source>
</evidence>
<sequence length="292" mass="32131">MTSIQLCIMSLILTTQLFLISFVISDQKIDSRQLRAFPAAKHSIAGVSQVTYINHLKGPEYAFNASEARELCSSLGVHMASKAQVQKAMRLGLETCRFGWTDEHVAVIPRIKASAACGQNKTGLLEWRTSVTKKFDVFCYNESDAVTQLKDTMADSPLTGRDDLEHALFLPKATTATSDLQSTTHSTSFPLSMSSSTFLHSHPDSIEAAPPQMRSSAHGSIPVLAKTLLIASACALLLIAVAIVVYVKLSRSWDVKQQEEHIETEEWTICVKGSKKEAQEEDKTDEDNNNAR</sequence>
<dbReference type="InterPro" id="IPR016187">
    <property type="entry name" value="CTDL_fold"/>
</dbReference>
<feature type="disulfide bond" evidence="9">
    <location>
        <begin position="96"/>
        <end position="117"/>
    </location>
</feature>
<evidence type="ECO:0000256" key="7">
    <source>
        <dbReference type="ARBA" id="ARBA00023170"/>
    </source>
</evidence>
<keyword evidence="14" id="KW-1185">Reference proteome</keyword>
<evidence type="ECO:0000256" key="3">
    <source>
        <dbReference type="ARBA" id="ARBA00022729"/>
    </source>
</evidence>
<reference evidence="13" key="2">
    <citation type="submission" date="2025-08" db="UniProtKB">
        <authorList>
            <consortium name="Ensembl"/>
        </authorList>
    </citation>
    <scope>IDENTIFICATION</scope>
</reference>
<evidence type="ECO:0000313" key="14">
    <source>
        <dbReference type="Proteomes" id="UP000472263"/>
    </source>
</evidence>